<sequence length="455" mass="48442">MIDILRGVRSAALGNARDVFVYLPPRYDATHGPYPVVYLHDGQHAFAAAGLEPSWRLDETLDALITAGTLPPLVAVGVSNAGDARGAEYSHVAPYPRDPRARLAGESYEDFLIEELMPLIRSRYAVTGAAGRTAVMGSSMGGLVSYHLAFRRPEVFGLVAIMSPFLVFVDPQTLEETPVYRRFAERGPRRVWLDIGGMEGLITVHHARELAEQLVGLGYTPDAELRYRHEPAAPHHESAWATRAASALLHLFGTEGPPVELPDAAPDAATADATADAEVVAVGQAVDVAPLALRADGCAYSALGASLAWDPEPLLKPVGTALLTPTAPGLARVRATAGGLTVERELSVVAGEPTATLDVTVVTPPGTPEGDTVYFSGLVTTRIAPGVHHGVWRLPRGLGLNGSVGRGWRCDGLDSDGLPVGEPLRHDRDRRLVVHVHGWSDPRAQHDPHQGTDGS</sequence>
<dbReference type="GO" id="GO:0016787">
    <property type="term" value="F:hydrolase activity"/>
    <property type="evidence" value="ECO:0007669"/>
    <property type="project" value="UniProtKB-KW"/>
</dbReference>
<accession>A0A7X0F2N1</accession>
<keyword evidence="2" id="KW-1185">Reference proteome</keyword>
<name>A0A7X0F2N1_9ACTN</name>
<protein>
    <submittedName>
        <fullName evidence="1">Putative alpha/beta superfamily hydrolase</fullName>
    </submittedName>
</protein>
<proteinExistence type="predicted"/>
<dbReference type="SUPFAM" id="SSF53474">
    <property type="entry name" value="alpha/beta-Hydrolases"/>
    <property type="match status" value="1"/>
</dbReference>
<dbReference type="InterPro" id="IPR000801">
    <property type="entry name" value="Esterase-like"/>
</dbReference>
<organism evidence="1 2">
    <name type="scientific">Nonomuraea muscovyensis</name>
    <dbReference type="NCBI Taxonomy" id="1124761"/>
    <lineage>
        <taxon>Bacteria</taxon>
        <taxon>Bacillati</taxon>
        <taxon>Actinomycetota</taxon>
        <taxon>Actinomycetes</taxon>
        <taxon>Streptosporangiales</taxon>
        <taxon>Streptosporangiaceae</taxon>
        <taxon>Nonomuraea</taxon>
    </lineage>
</organism>
<gene>
    <name evidence="1" type="ORF">FHU36_007397</name>
</gene>
<evidence type="ECO:0000313" key="1">
    <source>
        <dbReference type="EMBL" id="MBB6350825.1"/>
    </source>
</evidence>
<dbReference type="PANTHER" id="PTHR48098">
    <property type="entry name" value="ENTEROCHELIN ESTERASE-RELATED"/>
    <property type="match status" value="1"/>
</dbReference>
<dbReference type="Proteomes" id="UP000583800">
    <property type="component" value="Unassembled WGS sequence"/>
</dbReference>
<evidence type="ECO:0000313" key="2">
    <source>
        <dbReference type="Proteomes" id="UP000583800"/>
    </source>
</evidence>
<dbReference type="InterPro" id="IPR029058">
    <property type="entry name" value="AB_hydrolase_fold"/>
</dbReference>
<dbReference type="PANTHER" id="PTHR48098:SF6">
    <property type="entry name" value="FERRI-BACILLIBACTIN ESTERASE BESA"/>
    <property type="match status" value="1"/>
</dbReference>
<dbReference type="Gene3D" id="3.40.50.1820">
    <property type="entry name" value="alpha/beta hydrolase"/>
    <property type="match status" value="1"/>
</dbReference>
<dbReference type="RefSeq" id="WP_185088550.1">
    <property type="nucleotide sequence ID" value="NZ_JACHJB010000003.1"/>
</dbReference>
<reference evidence="1 2" key="1">
    <citation type="submission" date="2020-08" db="EMBL/GenBank/DDBJ databases">
        <title>Sequencing the genomes of 1000 actinobacteria strains.</title>
        <authorList>
            <person name="Klenk H.-P."/>
        </authorList>
    </citation>
    <scope>NUCLEOTIDE SEQUENCE [LARGE SCALE GENOMIC DNA]</scope>
    <source>
        <strain evidence="1 2">DSM 45913</strain>
    </source>
</reference>
<dbReference type="AlphaFoldDB" id="A0A7X0F2N1"/>
<keyword evidence="1" id="KW-0378">Hydrolase</keyword>
<dbReference type="InterPro" id="IPR050583">
    <property type="entry name" value="Mycobacterial_A85_antigen"/>
</dbReference>
<dbReference type="EMBL" id="JACHJB010000003">
    <property type="protein sequence ID" value="MBB6350825.1"/>
    <property type="molecule type" value="Genomic_DNA"/>
</dbReference>
<dbReference type="Pfam" id="PF00756">
    <property type="entry name" value="Esterase"/>
    <property type="match status" value="1"/>
</dbReference>
<comment type="caution">
    <text evidence="1">The sequence shown here is derived from an EMBL/GenBank/DDBJ whole genome shotgun (WGS) entry which is preliminary data.</text>
</comment>